<evidence type="ECO:0000259" key="3">
    <source>
        <dbReference type="Pfam" id="PF23559"/>
    </source>
</evidence>
<evidence type="ECO:0000259" key="4">
    <source>
        <dbReference type="Pfam" id="PF25019"/>
    </source>
</evidence>
<dbReference type="Pfam" id="PF00931">
    <property type="entry name" value="NB-ARC"/>
    <property type="match status" value="1"/>
</dbReference>
<dbReference type="InterPro" id="IPR056789">
    <property type="entry name" value="LRR_R13L1-DRL21"/>
</dbReference>
<sequence>MWIHVSQNYSLRVIFKEMLEVASMDKSNDPPAYSYSSLGVLEDKLKEKIKGKRFLLVLDDIWCNKDADTKELPRLLSPLKVGGEGSRILATSRNKDAFSDLGPDVARDVFAIPDLDGEVFLNLFMYYALEDPNADDPDKAELRSIGAKIALKLKALPLAASTVGGQLRIRQNDVKFWREVQHRDLLNDTTGALWWSYQHLDEQVRRCFAYCSIFPRRRRLLQDELINLWVAEGFIQTTDAEEDMEAVGRGYFHKLLATSFVQPGGNDQYIVHDLMHDLAEKAAGDDCFRIENGLTKKVPRDVRHLFVADAAMVTKEIFELENLCTLIIDVERPELVNTIFFEEVFEKLKKLRVLVVQAGYNDYLDDSYLDIPRSIGQLKYLRYLRIVVPTENLSLPKTLGKLYHLQVLMLHLCAVEISPDTNLSNLTNLRHVSGVSFFAAAFIGSLTSLRTLADFEVRKEVGYELSQLRDLNKLQGYLSIRDLGNVKSKREACEAKLADKKGLTELVLQWDHDTSCTPQVQAEVLEALCPPEHLENLEIIGYQGPSYPSWMLSEQNSGPKYLKTLALDSCWLEPAPQLFEVFINLRKLMIGRCNWDHLPASVKDLRWLESLLIVDCWRLESLPELPSSLKKFKLVGSDNEFVKSCKLEGHPNWEKLRHLEN</sequence>
<dbReference type="Pfam" id="PF23559">
    <property type="entry name" value="WHD_DRP"/>
    <property type="match status" value="1"/>
</dbReference>
<organism evidence="5 6">
    <name type="scientific">Triticum urartu</name>
    <name type="common">Red wild einkorn</name>
    <name type="synonym">Crithodium urartu</name>
    <dbReference type="NCBI Taxonomy" id="4572"/>
    <lineage>
        <taxon>Eukaryota</taxon>
        <taxon>Viridiplantae</taxon>
        <taxon>Streptophyta</taxon>
        <taxon>Embryophyta</taxon>
        <taxon>Tracheophyta</taxon>
        <taxon>Spermatophyta</taxon>
        <taxon>Magnoliopsida</taxon>
        <taxon>Liliopsida</taxon>
        <taxon>Poales</taxon>
        <taxon>Poaceae</taxon>
        <taxon>BOP clade</taxon>
        <taxon>Pooideae</taxon>
        <taxon>Triticodae</taxon>
        <taxon>Triticeae</taxon>
        <taxon>Triticinae</taxon>
        <taxon>Triticum</taxon>
    </lineage>
</organism>
<keyword evidence="6" id="KW-1185">Reference proteome</keyword>
<dbReference type="GO" id="GO:0098542">
    <property type="term" value="P:defense response to other organism"/>
    <property type="evidence" value="ECO:0007669"/>
    <property type="project" value="TreeGrafter"/>
</dbReference>
<dbReference type="InterPro" id="IPR036388">
    <property type="entry name" value="WH-like_DNA-bd_sf"/>
</dbReference>
<dbReference type="InterPro" id="IPR027417">
    <property type="entry name" value="P-loop_NTPase"/>
</dbReference>
<reference evidence="6" key="1">
    <citation type="journal article" date="2013" name="Nature">
        <title>Draft genome of the wheat A-genome progenitor Triticum urartu.</title>
        <authorList>
            <person name="Ling H.Q."/>
            <person name="Zhao S."/>
            <person name="Liu D."/>
            <person name="Wang J."/>
            <person name="Sun H."/>
            <person name="Zhang C."/>
            <person name="Fan H."/>
            <person name="Li D."/>
            <person name="Dong L."/>
            <person name="Tao Y."/>
            <person name="Gao C."/>
            <person name="Wu H."/>
            <person name="Li Y."/>
            <person name="Cui Y."/>
            <person name="Guo X."/>
            <person name="Zheng S."/>
            <person name="Wang B."/>
            <person name="Yu K."/>
            <person name="Liang Q."/>
            <person name="Yang W."/>
            <person name="Lou X."/>
            <person name="Chen J."/>
            <person name="Feng M."/>
            <person name="Jian J."/>
            <person name="Zhang X."/>
            <person name="Luo G."/>
            <person name="Jiang Y."/>
            <person name="Liu J."/>
            <person name="Wang Z."/>
            <person name="Sha Y."/>
            <person name="Zhang B."/>
            <person name="Wu H."/>
            <person name="Tang D."/>
            <person name="Shen Q."/>
            <person name="Xue P."/>
            <person name="Zou S."/>
            <person name="Wang X."/>
            <person name="Liu X."/>
            <person name="Wang F."/>
            <person name="Yang Y."/>
            <person name="An X."/>
            <person name="Dong Z."/>
            <person name="Zhang K."/>
            <person name="Zhang X."/>
            <person name="Luo M.C."/>
            <person name="Dvorak J."/>
            <person name="Tong Y."/>
            <person name="Wang J."/>
            <person name="Yang H."/>
            <person name="Li Z."/>
            <person name="Wang D."/>
            <person name="Zhang A."/>
            <person name="Wang J."/>
        </authorList>
    </citation>
    <scope>NUCLEOTIDE SEQUENCE</scope>
    <source>
        <strain evidence="6">cv. G1812</strain>
    </source>
</reference>
<proteinExistence type="predicted"/>
<dbReference type="PANTHER" id="PTHR23155:SF1058">
    <property type="entry name" value="OS11G0668100 PROTEIN"/>
    <property type="match status" value="1"/>
</dbReference>
<dbReference type="PRINTS" id="PR00364">
    <property type="entry name" value="DISEASERSIST"/>
</dbReference>
<reference evidence="5" key="2">
    <citation type="submission" date="2018-03" db="EMBL/GenBank/DDBJ databases">
        <title>The Triticum urartu genome reveals the dynamic nature of wheat genome evolution.</title>
        <authorList>
            <person name="Ling H."/>
            <person name="Ma B."/>
            <person name="Shi X."/>
            <person name="Liu H."/>
            <person name="Dong L."/>
            <person name="Sun H."/>
            <person name="Cao Y."/>
            <person name="Gao Q."/>
            <person name="Zheng S."/>
            <person name="Li Y."/>
            <person name="Yu Y."/>
            <person name="Du H."/>
            <person name="Qi M."/>
            <person name="Li Y."/>
            <person name="Yu H."/>
            <person name="Cui Y."/>
            <person name="Wang N."/>
            <person name="Chen C."/>
            <person name="Wu H."/>
            <person name="Zhao Y."/>
            <person name="Zhang J."/>
            <person name="Li Y."/>
            <person name="Zhou W."/>
            <person name="Zhang B."/>
            <person name="Hu W."/>
            <person name="Eijk M."/>
            <person name="Tang J."/>
            <person name="Witsenboer H."/>
            <person name="Zhao S."/>
            <person name="Li Z."/>
            <person name="Zhang A."/>
            <person name="Wang D."/>
            <person name="Liang C."/>
        </authorList>
    </citation>
    <scope>NUCLEOTIDE SEQUENCE [LARGE SCALE GENOMIC DNA]</scope>
    <source>
        <strain evidence="5">cv. G1812</strain>
    </source>
</reference>
<evidence type="ECO:0000313" key="5">
    <source>
        <dbReference type="EnsemblPlants" id="TuG1812G0700000271.01.T01.cds349604"/>
    </source>
</evidence>
<dbReference type="InterPro" id="IPR044974">
    <property type="entry name" value="Disease_R_plants"/>
</dbReference>
<dbReference type="AlphaFoldDB" id="A0A8R7V1P0"/>
<feature type="domain" description="R13L1/DRL21-like LRR repeat region" evidence="4">
    <location>
        <begin position="465"/>
        <end position="592"/>
    </location>
</feature>
<evidence type="ECO:0008006" key="7">
    <source>
        <dbReference type="Google" id="ProtNLM"/>
    </source>
</evidence>
<dbReference type="Pfam" id="PF25019">
    <property type="entry name" value="LRR_R13L1-DRL21"/>
    <property type="match status" value="1"/>
</dbReference>
<dbReference type="Gene3D" id="3.80.10.10">
    <property type="entry name" value="Ribonuclease Inhibitor"/>
    <property type="match status" value="1"/>
</dbReference>
<dbReference type="PANTHER" id="PTHR23155">
    <property type="entry name" value="DISEASE RESISTANCE PROTEIN RP"/>
    <property type="match status" value="1"/>
</dbReference>
<reference evidence="5" key="3">
    <citation type="submission" date="2022-06" db="UniProtKB">
        <authorList>
            <consortium name="EnsemblPlants"/>
        </authorList>
    </citation>
    <scope>IDENTIFICATION</scope>
</reference>
<dbReference type="InterPro" id="IPR058922">
    <property type="entry name" value="WHD_DRP"/>
</dbReference>
<keyword evidence="1" id="KW-0611">Plant defense</keyword>
<evidence type="ECO:0000313" key="6">
    <source>
        <dbReference type="Proteomes" id="UP000015106"/>
    </source>
</evidence>
<dbReference type="SUPFAM" id="SSF52058">
    <property type="entry name" value="L domain-like"/>
    <property type="match status" value="1"/>
</dbReference>
<dbReference type="EnsemblPlants" id="TuG1812G0700000271.01.T01">
    <property type="protein sequence ID" value="TuG1812G0700000271.01.T01.cds349604"/>
    <property type="gene ID" value="TuG1812G0700000271.01"/>
</dbReference>
<accession>A0A8R7V1P0</accession>
<dbReference type="Gramene" id="TuG1812G0700000271.01.T01">
    <property type="protein sequence ID" value="TuG1812G0700000271.01.T01.cds349604"/>
    <property type="gene ID" value="TuG1812G0700000271.01"/>
</dbReference>
<name>A0A8R7V1P0_TRIUA</name>
<dbReference type="SUPFAM" id="SSF52540">
    <property type="entry name" value="P-loop containing nucleoside triphosphate hydrolases"/>
    <property type="match status" value="1"/>
</dbReference>
<evidence type="ECO:0000259" key="2">
    <source>
        <dbReference type="Pfam" id="PF00931"/>
    </source>
</evidence>
<dbReference type="Gene3D" id="3.40.50.300">
    <property type="entry name" value="P-loop containing nucleotide triphosphate hydrolases"/>
    <property type="match status" value="1"/>
</dbReference>
<evidence type="ECO:0000256" key="1">
    <source>
        <dbReference type="ARBA" id="ARBA00022821"/>
    </source>
</evidence>
<dbReference type="Gene3D" id="1.10.10.10">
    <property type="entry name" value="Winged helix-like DNA-binding domain superfamily/Winged helix DNA-binding domain"/>
    <property type="match status" value="1"/>
</dbReference>
<dbReference type="InterPro" id="IPR002182">
    <property type="entry name" value="NB-ARC"/>
</dbReference>
<dbReference type="InterPro" id="IPR032675">
    <property type="entry name" value="LRR_dom_sf"/>
</dbReference>
<protein>
    <recommendedName>
        <fullName evidence="7">NB-ARC domain-containing protein</fullName>
    </recommendedName>
</protein>
<dbReference type="Proteomes" id="UP000015106">
    <property type="component" value="Chromosome 7"/>
</dbReference>
<feature type="domain" description="Disease resistance protein winged helix" evidence="3">
    <location>
        <begin position="213"/>
        <end position="279"/>
    </location>
</feature>
<dbReference type="GO" id="GO:0043531">
    <property type="term" value="F:ADP binding"/>
    <property type="evidence" value="ECO:0007669"/>
    <property type="project" value="InterPro"/>
</dbReference>
<feature type="domain" description="NB-ARC" evidence="2">
    <location>
        <begin position="1"/>
        <end position="97"/>
    </location>
</feature>